<name>A0A0E3B6H6_LEPBO</name>
<evidence type="ECO:0000313" key="2">
    <source>
        <dbReference type="EMBL" id="ALO26881.1"/>
    </source>
</evidence>
<evidence type="ECO:0000313" key="3">
    <source>
        <dbReference type="Proteomes" id="UP000058857"/>
    </source>
</evidence>
<proteinExistence type="predicted"/>
<organism evidence="2">
    <name type="scientific">Leptospira borgpetersenii serovar Ballum</name>
    <dbReference type="NCBI Taxonomy" id="280505"/>
    <lineage>
        <taxon>Bacteria</taxon>
        <taxon>Pseudomonadati</taxon>
        <taxon>Spirochaetota</taxon>
        <taxon>Spirochaetia</taxon>
        <taxon>Leptospirales</taxon>
        <taxon>Leptospiraceae</taxon>
        <taxon>Leptospira</taxon>
    </lineage>
</organism>
<keyword evidence="1" id="KW-0472">Membrane</keyword>
<reference evidence="2 3" key="1">
    <citation type="journal article" date="2015" name="PLoS Negl. Trop. Dis.">
        <title>Distribution of Plasmids in Distinct Leptospira Pathogenic Species.</title>
        <authorList>
            <person name="Wang Y."/>
            <person name="Zhuang X."/>
            <person name="Zhong Y."/>
            <person name="Zhang C."/>
            <person name="Zhang Y."/>
            <person name="Zeng L."/>
            <person name="Zhu Y."/>
            <person name="He P."/>
            <person name="Dong K."/>
            <person name="Pal U."/>
            <person name="Guo X."/>
            <person name="Qin J."/>
        </authorList>
    </citation>
    <scope>NUCLEOTIDE SEQUENCE [LARGE SCALE GENOMIC DNA]</scope>
    <source>
        <strain evidence="2 3">56604</strain>
    </source>
</reference>
<gene>
    <name evidence="2" type="ORF">LBBP_02656</name>
</gene>
<accession>A0A0E3B6H6</accession>
<feature type="transmembrane region" description="Helical" evidence="1">
    <location>
        <begin position="32"/>
        <end position="51"/>
    </location>
</feature>
<keyword evidence="1" id="KW-1133">Transmembrane helix</keyword>
<keyword evidence="1" id="KW-0812">Transmembrane</keyword>
<dbReference type="EMBL" id="CP012029">
    <property type="protein sequence ID" value="ALO26881.1"/>
    <property type="molecule type" value="Genomic_DNA"/>
</dbReference>
<protein>
    <submittedName>
        <fullName evidence="2">Uncharacterized protein</fullName>
    </submittedName>
</protein>
<dbReference type="RefSeq" id="WP_002726307.1">
    <property type="nucleotide sequence ID" value="NZ_CP012029.1"/>
</dbReference>
<evidence type="ECO:0000256" key="1">
    <source>
        <dbReference type="SAM" id="Phobius"/>
    </source>
</evidence>
<dbReference type="Proteomes" id="UP000058857">
    <property type="component" value="Chromosome 1"/>
</dbReference>
<dbReference type="AlphaFoldDB" id="A0A0E3B6H6"/>
<sequence length="202" mass="23117">MGGGYHSRSPEEFRKFLEENRKQSSGGKFSRVRLIFILNLVLVVLVIGMVARTTLPGAFTIQSSSPKLKIGSITLYVKSSREGKEGFPTFFLFMKNEDDSKETRFPDTSWNFKILLNSKDGINCVNTIWNIPQKTLYPGKIEFARFRLSDDAIDSLPPDCKTKSFENFLERIFRKVHSQSDLKLVLIISHKEGQKFLSIENL</sequence>
<dbReference type="PATRIC" id="fig|280505.15.peg.2593"/>